<dbReference type="InterPro" id="IPR058468">
    <property type="entry name" value="DUF8155_N"/>
</dbReference>
<name>A0ABV4T0N8_9EURY</name>
<dbReference type="Proteomes" id="UP001571980">
    <property type="component" value="Unassembled WGS sequence"/>
</dbReference>
<sequence length="262" mass="29091">MITIGKAGNIEVKVPRDSYWSFFNSPYPGHKEGTAVDVYYTDHALFPLEEGKVVEVKRLPIKGDYLILIKSGSICLKVLHVVPSVSKGETLVLGDPIGIPIRSSFFCPWTDNHAHYEIRNCDDPYRARGGIQITPVVLRAVKATNTWEFEVVECTPNYCLARPLKPKEKQLTPVISKGFPIEGGIPHYGYFGAFGDVKELDIFGMRITRGAFLKNGVSLFNVRNIVLSVRGVGIYCNYKFVKLLGRFEEGTVAKIYGAGTGI</sequence>
<evidence type="ECO:0000313" key="3">
    <source>
        <dbReference type="Proteomes" id="UP001571980"/>
    </source>
</evidence>
<organism evidence="2 3">
    <name type="scientific">Pyrococcus kukulkanii</name>
    <dbReference type="NCBI Taxonomy" id="1609559"/>
    <lineage>
        <taxon>Archaea</taxon>
        <taxon>Methanobacteriati</taxon>
        <taxon>Methanobacteriota</taxon>
        <taxon>Thermococci</taxon>
        <taxon>Thermococcales</taxon>
        <taxon>Thermococcaceae</taxon>
        <taxon>Pyrococcus</taxon>
    </lineage>
</organism>
<dbReference type="EMBL" id="JARRIG010000001">
    <property type="protein sequence ID" value="MFA4803280.1"/>
    <property type="molecule type" value="Genomic_DNA"/>
</dbReference>
<dbReference type="RefSeq" id="WP_372823018.1">
    <property type="nucleotide sequence ID" value="NZ_JARRID010000003.1"/>
</dbReference>
<protein>
    <recommendedName>
        <fullName evidence="1">DUF8155 domain-containing protein</fullName>
    </recommendedName>
</protein>
<accession>A0ABV4T0N8</accession>
<evidence type="ECO:0000313" key="2">
    <source>
        <dbReference type="EMBL" id="MFA4803280.1"/>
    </source>
</evidence>
<gene>
    <name evidence="2" type="ORF">P8X34_00690</name>
</gene>
<proteinExistence type="predicted"/>
<feature type="domain" description="DUF8155" evidence="1">
    <location>
        <begin position="18"/>
        <end position="134"/>
    </location>
</feature>
<evidence type="ECO:0000259" key="1">
    <source>
        <dbReference type="Pfam" id="PF26482"/>
    </source>
</evidence>
<reference evidence="2 3" key="1">
    <citation type="submission" date="2023-03" db="EMBL/GenBank/DDBJ databases">
        <title>Speciation in Pyrococcus: adaptation to high temperature as a mechanism.</title>
        <authorList>
            <person name="Gu J."/>
        </authorList>
    </citation>
    <scope>NUCLEOTIDE SEQUENCE [LARGE SCALE GENOMIC DNA]</scope>
    <source>
        <strain evidence="2 3">LMOA34</strain>
    </source>
</reference>
<keyword evidence="3" id="KW-1185">Reference proteome</keyword>
<comment type="caution">
    <text evidence="2">The sequence shown here is derived from an EMBL/GenBank/DDBJ whole genome shotgun (WGS) entry which is preliminary data.</text>
</comment>
<dbReference type="Pfam" id="PF26482">
    <property type="entry name" value="DUF8155"/>
    <property type="match status" value="1"/>
</dbReference>